<evidence type="ECO:0000313" key="3">
    <source>
        <dbReference type="Proteomes" id="UP001595462"/>
    </source>
</evidence>
<reference evidence="3" key="1">
    <citation type="journal article" date="2019" name="Int. J. Syst. Evol. Microbiol.">
        <title>The Global Catalogue of Microorganisms (GCM) 10K type strain sequencing project: providing services to taxonomists for standard genome sequencing and annotation.</title>
        <authorList>
            <consortium name="The Broad Institute Genomics Platform"/>
            <consortium name="The Broad Institute Genome Sequencing Center for Infectious Disease"/>
            <person name="Wu L."/>
            <person name="Ma J."/>
        </authorList>
    </citation>
    <scope>NUCLEOTIDE SEQUENCE [LARGE SCALE GENOMIC DNA]</scope>
    <source>
        <strain evidence="3">KCTC 52640</strain>
    </source>
</reference>
<evidence type="ECO:0000256" key="1">
    <source>
        <dbReference type="SAM" id="SignalP"/>
    </source>
</evidence>
<organism evidence="2 3">
    <name type="scientific">Salinisphaera aquimarina</name>
    <dbReference type="NCBI Taxonomy" id="2094031"/>
    <lineage>
        <taxon>Bacteria</taxon>
        <taxon>Pseudomonadati</taxon>
        <taxon>Pseudomonadota</taxon>
        <taxon>Gammaproteobacteria</taxon>
        <taxon>Salinisphaerales</taxon>
        <taxon>Salinisphaeraceae</taxon>
        <taxon>Salinisphaera</taxon>
    </lineage>
</organism>
<sequence>MSSCVSHPPLRQRLAGWLAASSLLFVSAAWAAEAPDTEESQPYRLSDTWSTPFADEQTRLSAEELESNRGGFVTREGFEFSLGLTSLQRINDEPVVTRSLLAVKDVIGSLNSGTTTSTATPKTSTVVQLGPGNVIEPSLLVAGSSLPHTIIQNSLDHQHIQNATVYDFQLNNVGALTRALNTSVRNTLVGQHLVDSIH</sequence>
<keyword evidence="3" id="KW-1185">Reference proteome</keyword>
<name>A0ABV7ENU5_9GAMM</name>
<feature type="chain" id="PRO_5047145334" evidence="1">
    <location>
        <begin position="32"/>
        <end position="198"/>
    </location>
</feature>
<gene>
    <name evidence="2" type="ORF">ACFOSU_10955</name>
</gene>
<dbReference type="Proteomes" id="UP001595462">
    <property type="component" value="Unassembled WGS sequence"/>
</dbReference>
<accession>A0ABV7ENU5</accession>
<proteinExistence type="predicted"/>
<dbReference type="EMBL" id="JBHRSS010000004">
    <property type="protein sequence ID" value="MFC3104407.1"/>
    <property type="molecule type" value="Genomic_DNA"/>
</dbReference>
<protein>
    <submittedName>
        <fullName evidence="2">Uncharacterized protein</fullName>
    </submittedName>
</protein>
<evidence type="ECO:0000313" key="2">
    <source>
        <dbReference type="EMBL" id="MFC3104407.1"/>
    </source>
</evidence>
<feature type="signal peptide" evidence="1">
    <location>
        <begin position="1"/>
        <end position="31"/>
    </location>
</feature>
<keyword evidence="1" id="KW-0732">Signal</keyword>
<dbReference type="RefSeq" id="WP_380689514.1">
    <property type="nucleotide sequence ID" value="NZ_JBHRSS010000004.1"/>
</dbReference>
<comment type="caution">
    <text evidence="2">The sequence shown here is derived from an EMBL/GenBank/DDBJ whole genome shotgun (WGS) entry which is preliminary data.</text>
</comment>